<evidence type="ECO:0000256" key="1">
    <source>
        <dbReference type="SAM" id="MobiDB-lite"/>
    </source>
</evidence>
<name>A0A328YRZ2_9BURK</name>
<feature type="region of interest" description="Disordered" evidence="1">
    <location>
        <begin position="133"/>
        <end position="161"/>
    </location>
</feature>
<proteinExistence type="predicted"/>
<gene>
    <name evidence="2" type="ORF">AX018_106017</name>
</gene>
<organism evidence="2 3">
    <name type="scientific">Paracidovorax anthurii</name>
    <dbReference type="NCBI Taxonomy" id="78229"/>
    <lineage>
        <taxon>Bacteria</taxon>
        <taxon>Pseudomonadati</taxon>
        <taxon>Pseudomonadota</taxon>
        <taxon>Betaproteobacteria</taxon>
        <taxon>Burkholderiales</taxon>
        <taxon>Comamonadaceae</taxon>
        <taxon>Paracidovorax</taxon>
    </lineage>
</organism>
<dbReference type="AlphaFoldDB" id="A0A328YRZ2"/>
<dbReference type="Proteomes" id="UP000248856">
    <property type="component" value="Unassembled WGS sequence"/>
</dbReference>
<keyword evidence="3" id="KW-1185">Reference proteome</keyword>
<feature type="region of interest" description="Disordered" evidence="1">
    <location>
        <begin position="1"/>
        <end position="45"/>
    </location>
</feature>
<reference evidence="2 3" key="1">
    <citation type="submission" date="2018-06" db="EMBL/GenBank/DDBJ databases">
        <title>Genomic Encyclopedia of Archaeal and Bacterial Type Strains, Phase II (KMG-II): from individual species to whole genera.</title>
        <authorList>
            <person name="Goeker M."/>
        </authorList>
    </citation>
    <scope>NUCLEOTIDE SEQUENCE [LARGE SCALE GENOMIC DNA]</scope>
    <source>
        <strain evidence="2 3">CFPB 3232</strain>
    </source>
</reference>
<dbReference type="OrthoDB" id="8821513at2"/>
<comment type="caution">
    <text evidence="2">The sequence shown here is derived from an EMBL/GenBank/DDBJ whole genome shotgun (WGS) entry which is preliminary data.</text>
</comment>
<sequence>MTMLDASRLGNFSMPARPQNSRETAGGPSADGGGSGEPARARQAWLREMERAQLTGWFQPFSAGAASDLVPPLHGQGTVSADLRRWPGADASAHERFAGAPSSVSTRLALRSESIARPEPRPSPFMEVDRVGRASPMPSDPVEAPHQSESPMGSGGVEQGPAPTVPIHAVASLSDGRYPNSIASEGGQHPSVPIAMPAEAGRSAAAVSWHVPASQAAWLPTLDLALKPGTPIESPEVSGAEASFMRASSPAQAHDESADPVSRTAAGRIAGGLRDSSTGVETGTRVHAQWMDAGLNLWLGMDGTAQQVGLQAYAVVQSLQRTLREQGQRLSRVVCNGRVVFDAAQPSSTALRGGNPFEDVLARQAAGQRFPHLFSLSSRSEIS</sequence>
<dbReference type="RefSeq" id="WP_146749388.1">
    <property type="nucleotide sequence ID" value="NZ_CBCSGC010000042.1"/>
</dbReference>
<accession>A0A328YRZ2</accession>
<evidence type="ECO:0000313" key="3">
    <source>
        <dbReference type="Proteomes" id="UP000248856"/>
    </source>
</evidence>
<evidence type="ECO:0000313" key="2">
    <source>
        <dbReference type="EMBL" id="RAR75903.1"/>
    </source>
</evidence>
<protein>
    <submittedName>
        <fullName evidence="2">Uncharacterized protein</fullName>
    </submittedName>
</protein>
<dbReference type="EMBL" id="QLTA01000060">
    <property type="protein sequence ID" value="RAR75903.1"/>
    <property type="molecule type" value="Genomic_DNA"/>
</dbReference>